<feature type="active site" description="Proton donor" evidence="4">
    <location>
        <position position="307"/>
    </location>
</feature>
<dbReference type="EMBL" id="CP032568">
    <property type="protein sequence ID" value="AYF78068.1"/>
    <property type="molecule type" value="Genomic_DNA"/>
</dbReference>
<name>A0A386ZKX0_9NOCA</name>
<dbReference type="AlphaFoldDB" id="A0A386ZKX0"/>
<evidence type="ECO:0000256" key="4">
    <source>
        <dbReference type="PIRSR" id="PIRSR001112-1"/>
    </source>
</evidence>
<keyword evidence="7" id="KW-1185">Reference proteome</keyword>
<dbReference type="InterPro" id="IPR016292">
    <property type="entry name" value="Epoxide_hydrolase"/>
</dbReference>
<dbReference type="SUPFAM" id="SSF53474">
    <property type="entry name" value="alpha/beta-Hydrolases"/>
    <property type="match status" value="1"/>
</dbReference>
<protein>
    <submittedName>
        <fullName evidence="6">Epoxide hydrolase</fullName>
    </submittedName>
</protein>
<dbReference type="RefSeq" id="WP_120743151.1">
    <property type="nucleotide sequence ID" value="NZ_CP032568.1"/>
</dbReference>
<evidence type="ECO:0000313" key="6">
    <source>
        <dbReference type="EMBL" id="AYF78068.1"/>
    </source>
</evidence>
<sequence>MTVFEPFQIHIPDAEIEELRTRLARTRWPAELPGVGWSYGIPTAYVRELCEYWGSGFDWRAEEAELNRHPQFLAEIDGRRMHFTHVRSPEPDALPLVLVHGWPFEDFTDLIGPLTDPRAHGGDPADAFHLVIPTLPGFGFSGPTHRAGDAATERAAESIATLMAALGYDRYGAQGGDAGSFIAPQLARIAAARVVGIHLNDPITIPSWRDDGSGYSPADREKLARLKDWSSRDTSGYAGMHATRPQTLAPAMSDSPAALLAWVLDVVNTFKDPAKATPTDAIDRDMLLRNLSVLWFTDTGGSSMRLYKESQQWGAEPPNSGVPTGVAVFPGNNTVRGIVERRHTVVHWSEFERGGHFAPMEAPDLMVRDMRDFFRKLRESAE</sequence>
<feature type="active site" description="Proton acceptor" evidence="4">
    <location>
        <position position="356"/>
    </location>
</feature>
<dbReference type="GO" id="GO:0004301">
    <property type="term" value="F:epoxide hydrolase activity"/>
    <property type="evidence" value="ECO:0007669"/>
    <property type="project" value="TreeGrafter"/>
</dbReference>
<keyword evidence="3 6" id="KW-0378">Hydrolase</keyword>
<accession>A0A386ZKX0</accession>
<evidence type="ECO:0000256" key="2">
    <source>
        <dbReference type="ARBA" id="ARBA00022797"/>
    </source>
</evidence>
<evidence type="ECO:0000256" key="1">
    <source>
        <dbReference type="ARBA" id="ARBA00010088"/>
    </source>
</evidence>
<reference evidence="6 7" key="1">
    <citation type="submission" date="2018-09" db="EMBL/GenBank/DDBJ databases">
        <title>Nocardia yunnanensis sp. nov., an actinomycete isolated from a soil sample.</title>
        <authorList>
            <person name="Zhang J."/>
        </authorList>
    </citation>
    <scope>NUCLEOTIDE SEQUENCE [LARGE SCALE GENOMIC DNA]</scope>
    <source>
        <strain evidence="6 7">CFHS0054</strain>
    </source>
</reference>
<dbReference type="PANTHER" id="PTHR21661:SF35">
    <property type="entry name" value="EPOXIDE HYDROLASE"/>
    <property type="match status" value="1"/>
</dbReference>
<dbReference type="Proteomes" id="UP000267164">
    <property type="component" value="Chromosome"/>
</dbReference>
<dbReference type="GO" id="GO:0097176">
    <property type="term" value="P:epoxide metabolic process"/>
    <property type="evidence" value="ECO:0007669"/>
    <property type="project" value="TreeGrafter"/>
</dbReference>
<dbReference type="InterPro" id="IPR010497">
    <property type="entry name" value="Epoxide_hydro_N"/>
</dbReference>
<feature type="domain" description="Epoxide hydrolase N-terminal" evidence="5">
    <location>
        <begin position="5"/>
        <end position="104"/>
    </location>
</feature>
<dbReference type="KEGG" id="nyu:D7D52_34375"/>
<dbReference type="Gene3D" id="3.40.50.1820">
    <property type="entry name" value="alpha/beta hydrolase"/>
    <property type="match status" value="1"/>
</dbReference>
<dbReference type="PANTHER" id="PTHR21661">
    <property type="entry name" value="EPOXIDE HYDROLASE 1-RELATED"/>
    <property type="match status" value="1"/>
</dbReference>
<dbReference type="OrthoDB" id="4654311at2"/>
<evidence type="ECO:0000313" key="7">
    <source>
        <dbReference type="Proteomes" id="UP000267164"/>
    </source>
</evidence>
<dbReference type="PIRSF" id="PIRSF001112">
    <property type="entry name" value="Epoxide_hydrolase"/>
    <property type="match status" value="1"/>
</dbReference>
<organism evidence="6 7">
    <name type="scientific">Nocardia yunnanensis</name>
    <dbReference type="NCBI Taxonomy" id="2382165"/>
    <lineage>
        <taxon>Bacteria</taxon>
        <taxon>Bacillati</taxon>
        <taxon>Actinomycetota</taxon>
        <taxon>Actinomycetes</taxon>
        <taxon>Mycobacteriales</taxon>
        <taxon>Nocardiaceae</taxon>
        <taxon>Nocardia</taxon>
    </lineage>
</organism>
<keyword evidence="2" id="KW-0058">Aromatic hydrocarbons catabolism</keyword>
<proteinExistence type="inferred from homology"/>
<comment type="similarity">
    <text evidence="1">Belongs to the peptidase S33 family.</text>
</comment>
<evidence type="ECO:0000256" key="3">
    <source>
        <dbReference type="ARBA" id="ARBA00022801"/>
    </source>
</evidence>
<evidence type="ECO:0000259" key="5">
    <source>
        <dbReference type="Pfam" id="PF06441"/>
    </source>
</evidence>
<gene>
    <name evidence="6" type="ORF">D7D52_34375</name>
</gene>
<feature type="active site" description="Nucleophile" evidence="4">
    <location>
        <position position="177"/>
    </location>
</feature>
<dbReference type="Pfam" id="PF06441">
    <property type="entry name" value="EHN"/>
    <property type="match status" value="1"/>
</dbReference>
<dbReference type="InterPro" id="IPR000639">
    <property type="entry name" value="Epox_hydrolase-like"/>
</dbReference>
<dbReference type="InterPro" id="IPR029058">
    <property type="entry name" value="AB_hydrolase_fold"/>
</dbReference>
<dbReference type="PRINTS" id="PR00412">
    <property type="entry name" value="EPOXHYDRLASE"/>
</dbReference>